<feature type="domain" description="ABC transmembrane type-1" evidence="6">
    <location>
        <begin position="58"/>
        <end position="299"/>
    </location>
</feature>
<name>A0A820GC94_9BILA</name>
<dbReference type="Proteomes" id="UP000663844">
    <property type="component" value="Unassembled WGS sequence"/>
</dbReference>
<feature type="transmembrane region" description="Helical" evidence="5">
    <location>
        <begin position="233"/>
        <end position="258"/>
    </location>
</feature>
<dbReference type="AlphaFoldDB" id="A0A820GC94"/>
<feature type="transmembrane region" description="Helical" evidence="5">
    <location>
        <begin position="60"/>
        <end position="82"/>
    </location>
</feature>
<keyword evidence="3 5" id="KW-1133">Transmembrane helix</keyword>
<gene>
    <name evidence="7" type="ORF">OXD698_LOCUS44761</name>
</gene>
<proteinExistence type="predicted"/>
<dbReference type="Pfam" id="PF00664">
    <property type="entry name" value="ABC_membrane"/>
    <property type="match status" value="1"/>
</dbReference>
<evidence type="ECO:0000256" key="4">
    <source>
        <dbReference type="ARBA" id="ARBA00023136"/>
    </source>
</evidence>
<dbReference type="InterPro" id="IPR011527">
    <property type="entry name" value="ABC1_TM_dom"/>
</dbReference>
<dbReference type="PANTHER" id="PTHR43394:SF27">
    <property type="entry name" value="ATP-DEPENDENT TRANSLOCASE ABCB1-LIKE"/>
    <property type="match status" value="1"/>
</dbReference>
<dbReference type="GO" id="GO:0090374">
    <property type="term" value="P:oligopeptide export from mitochondrion"/>
    <property type="evidence" value="ECO:0007669"/>
    <property type="project" value="TreeGrafter"/>
</dbReference>
<evidence type="ECO:0000256" key="1">
    <source>
        <dbReference type="ARBA" id="ARBA00004141"/>
    </source>
</evidence>
<feature type="transmembrane region" description="Helical" evidence="5">
    <location>
        <begin position="133"/>
        <end position="149"/>
    </location>
</feature>
<dbReference type="PANTHER" id="PTHR43394">
    <property type="entry name" value="ATP-DEPENDENT PERMEASE MDL1, MITOCHONDRIAL"/>
    <property type="match status" value="1"/>
</dbReference>
<dbReference type="PROSITE" id="PS50929">
    <property type="entry name" value="ABC_TM1F"/>
    <property type="match status" value="1"/>
</dbReference>
<protein>
    <recommendedName>
        <fullName evidence="6">ABC transmembrane type-1 domain-containing protein</fullName>
    </recommendedName>
</protein>
<comment type="caution">
    <text evidence="7">The sequence shown here is derived from an EMBL/GenBank/DDBJ whole genome shotgun (WGS) entry which is preliminary data.</text>
</comment>
<dbReference type="GO" id="GO:0015421">
    <property type="term" value="F:ABC-type oligopeptide transporter activity"/>
    <property type="evidence" value="ECO:0007669"/>
    <property type="project" value="TreeGrafter"/>
</dbReference>
<comment type="subcellular location">
    <subcellularLocation>
        <location evidence="1">Membrane</location>
        <topology evidence="1">Multi-pass membrane protein</topology>
    </subcellularLocation>
</comment>
<feature type="transmembrane region" description="Helical" evidence="5">
    <location>
        <begin position="155"/>
        <end position="177"/>
    </location>
</feature>
<dbReference type="CDD" id="cd18577">
    <property type="entry name" value="ABC_6TM_Pgp_ABCB1_D1_like"/>
    <property type="match status" value="1"/>
</dbReference>
<evidence type="ECO:0000256" key="5">
    <source>
        <dbReference type="SAM" id="Phobius"/>
    </source>
</evidence>
<evidence type="ECO:0000256" key="2">
    <source>
        <dbReference type="ARBA" id="ARBA00022692"/>
    </source>
</evidence>
<keyword evidence="4 5" id="KW-0472">Membrane</keyword>
<dbReference type="GO" id="GO:0005743">
    <property type="term" value="C:mitochondrial inner membrane"/>
    <property type="evidence" value="ECO:0007669"/>
    <property type="project" value="TreeGrafter"/>
</dbReference>
<organism evidence="7 8">
    <name type="scientific">Adineta steineri</name>
    <dbReference type="NCBI Taxonomy" id="433720"/>
    <lineage>
        <taxon>Eukaryota</taxon>
        <taxon>Metazoa</taxon>
        <taxon>Spiralia</taxon>
        <taxon>Gnathifera</taxon>
        <taxon>Rotifera</taxon>
        <taxon>Eurotatoria</taxon>
        <taxon>Bdelloidea</taxon>
        <taxon>Adinetida</taxon>
        <taxon>Adinetidae</taxon>
        <taxon>Adineta</taxon>
    </lineage>
</organism>
<evidence type="ECO:0000259" key="6">
    <source>
        <dbReference type="PROSITE" id="PS50929"/>
    </source>
</evidence>
<dbReference type="Gene3D" id="1.20.1560.10">
    <property type="entry name" value="ABC transporter type 1, transmembrane domain"/>
    <property type="match status" value="1"/>
</dbReference>
<dbReference type="EMBL" id="CAJOAZ010014070">
    <property type="protein sequence ID" value="CAF4275601.1"/>
    <property type="molecule type" value="Genomic_DNA"/>
</dbReference>
<dbReference type="GO" id="GO:0005524">
    <property type="term" value="F:ATP binding"/>
    <property type="evidence" value="ECO:0007669"/>
    <property type="project" value="InterPro"/>
</dbReference>
<evidence type="ECO:0000256" key="3">
    <source>
        <dbReference type="ARBA" id="ARBA00022989"/>
    </source>
</evidence>
<evidence type="ECO:0000313" key="7">
    <source>
        <dbReference type="EMBL" id="CAF4275601.1"/>
    </source>
</evidence>
<accession>A0A820GC94</accession>
<dbReference type="InterPro" id="IPR039421">
    <property type="entry name" value="Type_1_exporter"/>
</dbReference>
<sequence>MFYFAHKVLDNLILIDSDNIATTSSSRSTANSAGCQNTYTTSEEDIASSYSTLQSINIKFVVVGCISIFLYWVAWASWMTAAERQIRRIRYKLFRNILSQEIGWFDIHSTGELNNRLTDDLGRIFSSEKVPDFVTLLAKATGVIVYALVVGWKLALVFLSVSPLVILMYRITIVVIVKYSAKEIEAYGLASSIAEEALRNIRTVTSFHGQKKEEEQYRQNLFSAKKVGIRKSLYIGLCQGFGQLFSFSAITLTFWYGLKLVKSECQNYTPGTLIIIFITCMNATTTATQFIPFFQTFAEASTSGSYVFEMIERVN</sequence>
<dbReference type="SUPFAM" id="SSF90123">
    <property type="entry name" value="ABC transporter transmembrane region"/>
    <property type="match status" value="1"/>
</dbReference>
<keyword evidence="2 5" id="KW-0812">Transmembrane</keyword>
<evidence type="ECO:0000313" key="8">
    <source>
        <dbReference type="Proteomes" id="UP000663844"/>
    </source>
</evidence>
<reference evidence="7" key="1">
    <citation type="submission" date="2021-02" db="EMBL/GenBank/DDBJ databases">
        <authorList>
            <person name="Nowell W R."/>
        </authorList>
    </citation>
    <scope>NUCLEOTIDE SEQUENCE</scope>
</reference>
<dbReference type="InterPro" id="IPR036640">
    <property type="entry name" value="ABC1_TM_sf"/>
</dbReference>